<evidence type="ECO:0000313" key="3">
    <source>
        <dbReference type="Proteomes" id="UP000298061"/>
    </source>
</evidence>
<organism evidence="2 3">
    <name type="scientific">Hericium alpestre</name>
    <dbReference type="NCBI Taxonomy" id="135208"/>
    <lineage>
        <taxon>Eukaryota</taxon>
        <taxon>Fungi</taxon>
        <taxon>Dikarya</taxon>
        <taxon>Basidiomycota</taxon>
        <taxon>Agaricomycotina</taxon>
        <taxon>Agaricomycetes</taxon>
        <taxon>Russulales</taxon>
        <taxon>Hericiaceae</taxon>
        <taxon>Hericium</taxon>
    </lineage>
</organism>
<name>A0A4Y9ZZ41_9AGAM</name>
<keyword evidence="3" id="KW-1185">Reference proteome</keyword>
<proteinExistence type="predicted"/>
<feature type="region of interest" description="Disordered" evidence="1">
    <location>
        <begin position="796"/>
        <end position="837"/>
    </location>
</feature>
<dbReference type="AlphaFoldDB" id="A0A4Y9ZZ41"/>
<accession>A0A4Y9ZZ41</accession>
<evidence type="ECO:0000256" key="1">
    <source>
        <dbReference type="SAM" id="MobiDB-lite"/>
    </source>
</evidence>
<protein>
    <submittedName>
        <fullName evidence="2">Uncharacterized protein</fullName>
    </submittedName>
</protein>
<dbReference type="Proteomes" id="UP000298061">
    <property type="component" value="Unassembled WGS sequence"/>
</dbReference>
<gene>
    <name evidence="2" type="ORF">EWM64_g4258</name>
</gene>
<sequence>MSVFEPEIVRTVIKNALPVKEHGRFEKDWNTSVNDHVGTWKVSNPHAEEATAHAQFTWAAHAIAYVEFLHTHTKPPPRSPAGTKPLPLTLKVPIYGPRFVPPEYLHVVKRTPSTKVPKVKMETTYLKPLTVIHPFYHAPRLSVCPRCRGNNVSWDSWTATGPRSVYGVRRPEMALGYQVRCVDCKALREKLPANERHEVQYSYATTSDKFWEKWEYWQIPLFFHKCAVTRDLLDLIIELRLSSTSGGLAENIKVKLHLLEYHQAIVDFLDSYKRYSVCGFTDITLDSFLAFDSPDGWGGRTISAESITKILLQNSTRTRSHESSDYLKTLTAVSVSIDATFESTKKAVITNSSLVRTNPSGGGLFSGINEWNEILFWKLSQTMSNAEIIEALDGLKNRHLVLERPLPEIATADNCCHVRNAILCVFPEIHVVLDVYHFLMRYGTAVVDGKRNVFYYTVIEDIREAILLKKADNDSKAVYRTQGDQELRLEAAYQAWAQHGGVWSAAALRVHEAQMNHVKKGCLARHRQDIATDGSRIEGTHKGWNSLMRSHACGLEVFVALGHDHVLRRNVHVAIARPEPPEFIASSEGSHHLRLVNHIAKLWNSLLETRRRNGHPSPDLVELPRLPRVASGESFGVVRSIDAESYGGLLTAKDDPLDVDLMEMLEQSELDIQAVSSQLQIAPDLFLREDASAVGTIVQRAIFAQSGRASDVRKQSAPSTSPDDPTLAAARKQTMLAQVLTSRSNGTVAAVANDTTLMATPSTVVTSLAGATIDAKSSAHDEAGPSDVVDLTLADDDSESDAEHDFEARPPTGRPKAQGAKRKARNSQALTDAQPAVKKARFIEDADTDKQPKIIVQGTQLGRAGGASGLIDDFFRSRKPPSQVGCSSGAASESTKRDLPPAAMQDSASTSEPSAPSPSTGPPAAHAAANVGCSAAAANDPATTRKQAATSKPATAARTASTGGRQAGAAHNSAATSSRTRTAVSPAAAQTTALTAPLPIPSSPAGLSRTEHMWSFLTRMSAHSMTIARSGLEFLVFMEARAEQQWSMATMSPRRWVTATSSTMRNSTRDTASKICAPVLKHPRALVDKLDEVEDKIISRILKDDYKSRPPNGKCRLR</sequence>
<reference evidence="2 3" key="1">
    <citation type="submission" date="2019-02" db="EMBL/GenBank/DDBJ databases">
        <title>Genome sequencing of the rare red list fungi Hericium alpestre (H. flagellum).</title>
        <authorList>
            <person name="Buettner E."/>
            <person name="Kellner H."/>
        </authorList>
    </citation>
    <scope>NUCLEOTIDE SEQUENCE [LARGE SCALE GENOMIC DNA]</scope>
    <source>
        <strain evidence="2 3">DSM 108284</strain>
    </source>
</reference>
<feature type="compositionally biased region" description="Low complexity" evidence="1">
    <location>
        <begin position="922"/>
        <end position="938"/>
    </location>
</feature>
<feature type="compositionally biased region" description="Low complexity" evidence="1">
    <location>
        <begin position="954"/>
        <end position="970"/>
    </location>
</feature>
<evidence type="ECO:0000313" key="2">
    <source>
        <dbReference type="EMBL" id="TFY79755.1"/>
    </source>
</evidence>
<dbReference type="EMBL" id="SFCI01000447">
    <property type="protein sequence ID" value="TFY79755.1"/>
    <property type="molecule type" value="Genomic_DNA"/>
</dbReference>
<feature type="region of interest" description="Disordered" evidence="1">
    <location>
        <begin position="872"/>
        <end position="990"/>
    </location>
</feature>
<dbReference type="OrthoDB" id="2638305at2759"/>
<feature type="compositionally biased region" description="Polar residues" evidence="1">
    <location>
        <begin position="941"/>
        <end position="953"/>
    </location>
</feature>
<comment type="caution">
    <text evidence="2">The sequence shown here is derived from an EMBL/GenBank/DDBJ whole genome shotgun (WGS) entry which is preliminary data.</text>
</comment>
<feature type="compositionally biased region" description="Polar residues" evidence="1">
    <location>
        <begin position="973"/>
        <end position="983"/>
    </location>
</feature>
<feature type="compositionally biased region" description="Polar residues" evidence="1">
    <location>
        <begin position="884"/>
        <end position="893"/>
    </location>
</feature>